<feature type="region of interest" description="Disordered" evidence="1">
    <location>
        <begin position="40"/>
        <end position="152"/>
    </location>
</feature>
<comment type="caution">
    <text evidence="2">The sequence shown here is derived from an EMBL/GenBank/DDBJ whole genome shotgun (WGS) entry which is preliminary data.</text>
</comment>
<evidence type="ECO:0000256" key="1">
    <source>
        <dbReference type="SAM" id="MobiDB-lite"/>
    </source>
</evidence>
<proteinExistence type="predicted"/>
<gene>
    <name evidence="2" type="ORF">P4O66_023065</name>
</gene>
<organism evidence="2 3">
    <name type="scientific">Electrophorus voltai</name>
    <dbReference type="NCBI Taxonomy" id="2609070"/>
    <lineage>
        <taxon>Eukaryota</taxon>
        <taxon>Metazoa</taxon>
        <taxon>Chordata</taxon>
        <taxon>Craniata</taxon>
        <taxon>Vertebrata</taxon>
        <taxon>Euteleostomi</taxon>
        <taxon>Actinopterygii</taxon>
        <taxon>Neopterygii</taxon>
        <taxon>Teleostei</taxon>
        <taxon>Ostariophysi</taxon>
        <taxon>Gymnotiformes</taxon>
        <taxon>Gymnotoidei</taxon>
        <taxon>Gymnotidae</taxon>
        <taxon>Electrophorus</taxon>
    </lineage>
</organism>
<sequence>MDDYKGCDDCGKKGEYSDISLRLNMGSDYVEVPLMEVEEVLHGDSQPDSDAQSVISENDEPPALMRQSRALSRRSHLGTSKPASTKHLEAASFQERTPFTRAHSPGTLAPVPKPRRGRKEAIPVPTPETGKVAGAPTVAGPQRLPPPKSARGDSLQVISGHSELIECDRGYWKCSEFNFGLVFWLRECDFRGGDRAIDPGHRGLREDEKPVIPNKDKGQCGQR</sequence>
<evidence type="ECO:0000313" key="2">
    <source>
        <dbReference type="EMBL" id="KAK1801389.1"/>
    </source>
</evidence>
<reference evidence="2" key="1">
    <citation type="submission" date="2023-03" db="EMBL/GenBank/DDBJ databases">
        <title>Electrophorus voltai genome.</title>
        <authorList>
            <person name="Bian C."/>
        </authorList>
    </citation>
    <scope>NUCLEOTIDE SEQUENCE</scope>
    <source>
        <strain evidence="2">CB-2022</strain>
        <tissue evidence="2">Muscle</tissue>
    </source>
</reference>
<protein>
    <submittedName>
        <fullName evidence="2">Uncharacterized protein</fullName>
    </submittedName>
</protein>
<keyword evidence="3" id="KW-1185">Reference proteome</keyword>
<accession>A0AAD8ZL69</accession>
<evidence type="ECO:0000313" key="3">
    <source>
        <dbReference type="Proteomes" id="UP001239994"/>
    </source>
</evidence>
<name>A0AAD8ZL69_9TELE</name>
<dbReference type="Proteomes" id="UP001239994">
    <property type="component" value="Unassembled WGS sequence"/>
</dbReference>
<dbReference type="AlphaFoldDB" id="A0AAD8ZL69"/>
<feature type="compositionally biased region" description="Polar residues" evidence="1">
    <location>
        <begin position="46"/>
        <end position="56"/>
    </location>
</feature>
<feature type="region of interest" description="Disordered" evidence="1">
    <location>
        <begin position="195"/>
        <end position="223"/>
    </location>
</feature>
<dbReference type="EMBL" id="JAROKS010000009">
    <property type="protein sequence ID" value="KAK1801389.1"/>
    <property type="molecule type" value="Genomic_DNA"/>
</dbReference>